<protein>
    <submittedName>
        <fullName evidence="1">Uncharacterized protein</fullName>
    </submittedName>
</protein>
<name>A0A0A8YN63_ARUDO</name>
<evidence type="ECO:0000313" key="1">
    <source>
        <dbReference type="EMBL" id="JAD26580.1"/>
    </source>
</evidence>
<reference evidence="1" key="2">
    <citation type="journal article" date="2015" name="Data Brief">
        <title>Shoot transcriptome of the giant reed, Arundo donax.</title>
        <authorList>
            <person name="Barrero R.A."/>
            <person name="Guerrero F.D."/>
            <person name="Moolhuijzen P."/>
            <person name="Goolsby J.A."/>
            <person name="Tidwell J."/>
            <person name="Bellgard S.E."/>
            <person name="Bellgard M.I."/>
        </authorList>
    </citation>
    <scope>NUCLEOTIDE SEQUENCE</scope>
    <source>
        <tissue evidence="1">Shoot tissue taken approximately 20 cm above the soil surface</tissue>
    </source>
</reference>
<dbReference type="EMBL" id="GBRH01271315">
    <property type="protein sequence ID" value="JAD26580.1"/>
    <property type="molecule type" value="Transcribed_RNA"/>
</dbReference>
<dbReference type="AlphaFoldDB" id="A0A0A8YN63"/>
<organism evidence="1">
    <name type="scientific">Arundo donax</name>
    <name type="common">Giant reed</name>
    <name type="synonym">Donax arundinaceus</name>
    <dbReference type="NCBI Taxonomy" id="35708"/>
    <lineage>
        <taxon>Eukaryota</taxon>
        <taxon>Viridiplantae</taxon>
        <taxon>Streptophyta</taxon>
        <taxon>Embryophyta</taxon>
        <taxon>Tracheophyta</taxon>
        <taxon>Spermatophyta</taxon>
        <taxon>Magnoliopsida</taxon>
        <taxon>Liliopsida</taxon>
        <taxon>Poales</taxon>
        <taxon>Poaceae</taxon>
        <taxon>PACMAD clade</taxon>
        <taxon>Arundinoideae</taxon>
        <taxon>Arundineae</taxon>
        <taxon>Arundo</taxon>
    </lineage>
</organism>
<sequence>MNTKLYPKRFTIHLPARLNCGRFNNMLTRQLD</sequence>
<reference evidence="1" key="1">
    <citation type="submission" date="2014-09" db="EMBL/GenBank/DDBJ databases">
        <authorList>
            <person name="Magalhaes I.L.F."/>
            <person name="Oliveira U."/>
            <person name="Santos F.R."/>
            <person name="Vidigal T.H.D.A."/>
            <person name="Brescovit A.D."/>
            <person name="Santos A.J."/>
        </authorList>
    </citation>
    <scope>NUCLEOTIDE SEQUENCE</scope>
    <source>
        <tissue evidence="1">Shoot tissue taken approximately 20 cm above the soil surface</tissue>
    </source>
</reference>
<proteinExistence type="predicted"/>
<accession>A0A0A8YN63</accession>